<dbReference type="InterPro" id="IPR036890">
    <property type="entry name" value="HATPase_C_sf"/>
</dbReference>
<dbReference type="SMART" id="SM00387">
    <property type="entry name" value="HATPase_c"/>
    <property type="match status" value="1"/>
</dbReference>
<evidence type="ECO:0000256" key="1">
    <source>
        <dbReference type="ARBA" id="ARBA00022553"/>
    </source>
</evidence>
<feature type="domain" description="Response regulatory" evidence="6">
    <location>
        <begin position="1182"/>
        <end position="1313"/>
    </location>
</feature>
<dbReference type="Pfam" id="PF13188">
    <property type="entry name" value="PAS_8"/>
    <property type="match status" value="1"/>
</dbReference>
<dbReference type="Gene3D" id="3.30.450.20">
    <property type="entry name" value="PAS domain"/>
    <property type="match status" value="2"/>
</dbReference>
<dbReference type="InterPro" id="IPR001789">
    <property type="entry name" value="Sig_transdc_resp-reg_receiver"/>
</dbReference>
<dbReference type="Gene3D" id="3.30.565.10">
    <property type="entry name" value="Histidine kinase-like ATPase, C-terminal domain"/>
    <property type="match status" value="1"/>
</dbReference>
<dbReference type="InterPro" id="IPR005467">
    <property type="entry name" value="His_kinase_dom"/>
</dbReference>
<gene>
    <name evidence="8" type="ORF">TWF696_003299</name>
</gene>
<reference evidence="8 9" key="1">
    <citation type="submission" date="2019-10" db="EMBL/GenBank/DDBJ databases">
        <authorList>
            <person name="Palmer J.M."/>
        </authorList>
    </citation>
    <scope>NUCLEOTIDE SEQUENCE [LARGE SCALE GENOMIC DNA]</scope>
    <source>
        <strain evidence="8 9">TWF696</strain>
    </source>
</reference>
<dbReference type="Pfam" id="PF00512">
    <property type="entry name" value="HisKA"/>
    <property type="match status" value="1"/>
</dbReference>
<dbReference type="EMBL" id="JAVHNQ010000016">
    <property type="protein sequence ID" value="KAK6331239.1"/>
    <property type="molecule type" value="Genomic_DNA"/>
</dbReference>
<evidence type="ECO:0000259" key="6">
    <source>
        <dbReference type="PROSITE" id="PS50110"/>
    </source>
</evidence>
<evidence type="ECO:0000313" key="8">
    <source>
        <dbReference type="EMBL" id="KAK6331239.1"/>
    </source>
</evidence>
<dbReference type="PANTHER" id="PTHR43719">
    <property type="entry name" value="TWO-COMPONENT HISTIDINE KINASE"/>
    <property type="match status" value="1"/>
</dbReference>
<dbReference type="PANTHER" id="PTHR43719:SF30">
    <property type="entry name" value="TWO-COMPONENT SYSTEM RESPONSE REGULATOR"/>
    <property type="match status" value="1"/>
</dbReference>
<proteinExistence type="predicted"/>
<feature type="region of interest" description="Disordered" evidence="4">
    <location>
        <begin position="63"/>
        <end position="92"/>
    </location>
</feature>
<dbReference type="InterPro" id="IPR004358">
    <property type="entry name" value="Sig_transdc_His_kin-like_C"/>
</dbReference>
<dbReference type="SUPFAM" id="SSF47384">
    <property type="entry name" value="Homodimeric domain of signal transducing histidine kinase"/>
    <property type="match status" value="1"/>
</dbReference>
<dbReference type="InterPro" id="IPR000014">
    <property type="entry name" value="PAS"/>
</dbReference>
<evidence type="ECO:0000256" key="3">
    <source>
        <dbReference type="SAM" id="Coils"/>
    </source>
</evidence>
<evidence type="ECO:0000313" key="9">
    <source>
        <dbReference type="Proteomes" id="UP001375240"/>
    </source>
</evidence>
<dbReference type="Gene3D" id="3.40.50.2300">
    <property type="match status" value="1"/>
</dbReference>
<dbReference type="InterPro" id="IPR003594">
    <property type="entry name" value="HATPase_dom"/>
</dbReference>
<dbReference type="SUPFAM" id="SSF55874">
    <property type="entry name" value="ATPase domain of HSP90 chaperone/DNA topoisomerase II/histidine kinase"/>
    <property type="match status" value="1"/>
</dbReference>
<dbReference type="CDD" id="cd17546">
    <property type="entry name" value="REC_hyHK_CKI1_RcsC-like"/>
    <property type="match status" value="1"/>
</dbReference>
<name>A0AAV9TZN0_9PEZI</name>
<dbReference type="PRINTS" id="PR00344">
    <property type="entry name" value="BCTRLSENSOR"/>
</dbReference>
<evidence type="ECO:0000259" key="5">
    <source>
        <dbReference type="PROSITE" id="PS50109"/>
    </source>
</evidence>
<feature type="domain" description="PAS" evidence="7">
    <location>
        <begin position="695"/>
        <end position="764"/>
    </location>
</feature>
<dbReference type="CDD" id="cd00082">
    <property type="entry name" value="HisKA"/>
    <property type="match status" value="1"/>
</dbReference>
<dbReference type="PROSITE" id="PS50110">
    <property type="entry name" value="RESPONSE_REGULATORY"/>
    <property type="match status" value="1"/>
</dbReference>
<keyword evidence="3" id="KW-0175">Coiled coil</keyword>
<feature type="region of interest" description="Disordered" evidence="4">
    <location>
        <begin position="168"/>
        <end position="257"/>
    </location>
</feature>
<dbReference type="Proteomes" id="UP001375240">
    <property type="component" value="Unassembled WGS sequence"/>
</dbReference>
<dbReference type="PROSITE" id="PS50109">
    <property type="entry name" value="HIS_KIN"/>
    <property type="match status" value="1"/>
</dbReference>
<feature type="compositionally biased region" description="Polar residues" evidence="4">
    <location>
        <begin position="174"/>
        <end position="186"/>
    </location>
</feature>
<organism evidence="8 9">
    <name type="scientific">Orbilia brochopaga</name>
    <dbReference type="NCBI Taxonomy" id="3140254"/>
    <lineage>
        <taxon>Eukaryota</taxon>
        <taxon>Fungi</taxon>
        <taxon>Dikarya</taxon>
        <taxon>Ascomycota</taxon>
        <taxon>Pezizomycotina</taxon>
        <taxon>Orbiliomycetes</taxon>
        <taxon>Orbiliales</taxon>
        <taxon>Orbiliaceae</taxon>
        <taxon>Orbilia</taxon>
    </lineage>
</organism>
<dbReference type="InterPro" id="IPR003661">
    <property type="entry name" value="HisK_dim/P_dom"/>
</dbReference>
<dbReference type="SMART" id="SM00448">
    <property type="entry name" value="REC"/>
    <property type="match status" value="1"/>
</dbReference>
<sequence length="1323" mass="147796">MPATYFADGVDASAAADIADLKLLDALTGDEKPSFLVQSRPRPSLHSQPVRWFNPSARQRLLLGRTPSNASTTTTTTTDNDLVSSTSTSTSSDTGAYISTSFLSRYDSDFNLWILDRLNRPDENRHGDGVPYYTCAKGILWTTTTLEAGGIQYLQFTGIPLSWRQPLEDEQQNARESMSETAVQNSDNDDYGALQSASSLRNCSKDLKPQRPSLGRPERWTASLPGSPIAKISSAPDLDFERRPSRATRPPYHDQCGEFTPLSPDQPAAIPDGGPAGEHIKTVSLDNNRLPPADALKLPTEFLEQTHGIIDWTRVESSDLLPEHTKLIRDYDWGSTPLGPIDNWPQSLRTVVVLMCASCFPSALYYGPEFTLIYNESFKVMMSGMHPWGLGKPCREVWGDVFEDLFRIRFASVMRGAPTFQEDHEVFMLRGGITEQTFFSWTLNPIVDESGKCAGIWNFSVDLTARVIAARSFHMLGEIGRRTTGITNSKEFWKRFLDGMQTNGIDAPFALVYSRVGNCSDGSSCSDVPARRSNYDFTIEYEGSYNIPEGHICIPPRINLSESDEGFAAAFREACGHEFLYMKRGKLVPSYLLEGLKSSFGDPVEAVAVCPIYSHSAADEISGFLVLGLNTRRLWNDDYKLFVQLLVQQLSSTLSASFFFEAEVRRNENLARIAAMEKIILSNQLAAKTIEAKANEYRFKRLTEVMPVGIYMYDANAKVTYVNDAWREITAVPKDVDLTKWTDYVHPDDREVLLAEINSISELAVEPVSHTFRWVTPYTTKDAQVMERWTHGLTQVELAEDGSLIGYLGVTMNISEQKLREQTQKKRLEEAEELKRQQNNFVDTASHEMRNPLSAILQLSDIIISSLQNCQQYCNECDPQLEKEIASVIDSAQTILLCASHQKRVVDDILTLSKLDSARLMITPVDVQPVAVVNQAMKMFEQECILNDIYMDLEVDDSYRNLSVDWVKLDPTRLLQVLINLLTNAIKFIRSETERKIIITMSASLDKPVDPEGLMVFPSVRKMSEVSTLDVNESEPSEDSVFLCFEVKDTGRGLTNEEKKMLFQKFSQASPRTHVQYGGSGLGLFISRELVQLQSGEIGVLSDAGKGCAFCFYIKATRGKPQDTEIPAHAQTVAPHIKRPSVQLSIPLQPSSRPGSPGVVPAAARISHPEPTPELERLGGCRVLIVEDNLVNQKVVRKQLEKLGCETHVANHGLEALEKVMQSKLNTKAVEDAYDLHVILMDVEMPVMDGLQATGEIRRLQAEGLLVKRIPIIAVTANARPEQIKQMKDAGMDDVLSKPFRMPELVSKLEHVMQSTELATEMR</sequence>
<keyword evidence="1 2" id="KW-0597">Phosphoprotein</keyword>
<comment type="caution">
    <text evidence="8">The sequence shown here is derived from an EMBL/GenBank/DDBJ whole genome shotgun (WGS) entry which is preliminary data.</text>
</comment>
<dbReference type="GO" id="GO:0000155">
    <property type="term" value="F:phosphorelay sensor kinase activity"/>
    <property type="evidence" value="ECO:0007669"/>
    <property type="project" value="InterPro"/>
</dbReference>
<accession>A0AAV9TZN0</accession>
<dbReference type="CDD" id="cd00130">
    <property type="entry name" value="PAS"/>
    <property type="match status" value="1"/>
</dbReference>
<dbReference type="NCBIfam" id="TIGR00229">
    <property type="entry name" value="sensory_box"/>
    <property type="match status" value="1"/>
</dbReference>
<evidence type="ECO:0000256" key="2">
    <source>
        <dbReference type="PROSITE-ProRule" id="PRU00169"/>
    </source>
</evidence>
<dbReference type="Pfam" id="PF00072">
    <property type="entry name" value="Response_reg"/>
    <property type="match status" value="1"/>
</dbReference>
<protein>
    <submittedName>
        <fullName evidence="8">Uncharacterized protein</fullName>
    </submittedName>
</protein>
<dbReference type="Pfam" id="PF02518">
    <property type="entry name" value="HATPase_c"/>
    <property type="match status" value="1"/>
</dbReference>
<dbReference type="SUPFAM" id="SSF55785">
    <property type="entry name" value="PYP-like sensor domain (PAS domain)"/>
    <property type="match status" value="1"/>
</dbReference>
<evidence type="ECO:0000256" key="4">
    <source>
        <dbReference type="SAM" id="MobiDB-lite"/>
    </source>
</evidence>
<evidence type="ECO:0000259" key="7">
    <source>
        <dbReference type="PROSITE" id="PS50112"/>
    </source>
</evidence>
<feature type="coiled-coil region" evidence="3">
    <location>
        <begin position="812"/>
        <end position="840"/>
    </location>
</feature>
<dbReference type="InterPro" id="IPR036097">
    <property type="entry name" value="HisK_dim/P_sf"/>
</dbReference>
<dbReference type="PROSITE" id="PS50112">
    <property type="entry name" value="PAS"/>
    <property type="match status" value="1"/>
</dbReference>
<dbReference type="InterPro" id="IPR035965">
    <property type="entry name" value="PAS-like_dom_sf"/>
</dbReference>
<keyword evidence="9" id="KW-1185">Reference proteome</keyword>
<feature type="modified residue" description="4-aspartylphosphate" evidence="2">
    <location>
        <position position="1242"/>
    </location>
</feature>
<feature type="compositionally biased region" description="Low complexity" evidence="4">
    <location>
        <begin position="71"/>
        <end position="92"/>
    </location>
</feature>
<dbReference type="SMART" id="SM00091">
    <property type="entry name" value="PAS"/>
    <property type="match status" value="1"/>
</dbReference>
<dbReference type="InterPro" id="IPR050956">
    <property type="entry name" value="2C_system_His_kinase"/>
</dbReference>
<feature type="domain" description="Histidine kinase" evidence="5">
    <location>
        <begin position="844"/>
        <end position="1118"/>
    </location>
</feature>
<dbReference type="InterPro" id="IPR011006">
    <property type="entry name" value="CheY-like_superfamily"/>
</dbReference>
<dbReference type="Gene3D" id="1.10.287.130">
    <property type="match status" value="1"/>
</dbReference>
<dbReference type="SUPFAM" id="SSF52172">
    <property type="entry name" value="CheY-like"/>
    <property type="match status" value="1"/>
</dbReference>
<dbReference type="SMART" id="SM00388">
    <property type="entry name" value="HisKA"/>
    <property type="match status" value="1"/>
</dbReference>